<dbReference type="EMBL" id="BART01006255">
    <property type="protein sequence ID" value="GAG60231.1"/>
    <property type="molecule type" value="Genomic_DNA"/>
</dbReference>
<sequence length="170" mass="20189">MLHRDDFIACDAFNSNRYPEDYDLAFRFYKHKLTCIPCDEIIHHWRDYSTRTSRTHEHYAENHFIDLKLHYFLQLNYDDTRPLVIWGAGQKGKFIVKKLIEIKIPFKWICDNPKKIGKHIYDQELHNFNYLGDLDNPQSIITVANISSQKEITIAASNKSLVNKVNHFFS</sequence>
<evidence type="ECO:0000313" key="1">
    <source>
        <dbReference type="EMBL" id="GAG60231.1"/>
    </source>
</evidence>
<dbReference type="InterPro" id="IPR029044">
    <property type="entry name" value="Nucleotide-diphossugar_trans"/>
</dbReference>
<proteinExistence type="predicted"/>
<dbReference type="SUPFAM" id="SSF53448">
    <property type="entry name" value="Nucleotide-diphospho-sugar transferases"/>
    <property type="match status" value="1"/>
</dbReference>
<gene>
    <name evidence="1" type="ORF">S01H4_14259</name>
</gene>
<comment type="caution">
    <text evidence="1">The sequence shown here is derived from an EMBL/GenBank/DDBJ whole genome shotgun (WGS) entry which is preliminary data.</text>
</comment>
<accession>X1AJN8</accession>
<organism evidence="1">
    <name type="scientific">marine sediment metagenome</name>
    <dbReference type="NCBI Taxonomy" id="412755"/>
    <lineage>
        <taxon>unclassified sequences</taxon>
        <taxon>metagenomes</taxon>
        <taxon>ecological metagenomes</taxon>
    </lineage>
</organism>
<name>X1AJN8_9ZZZZ</name>
<protein>
    <submittedName>
        <fullName evidence="1">Uncharacterized protein</fullName>
    </submittedName>
</protein>
<dbReference type="AlphaFoldDB" id="X1AJN8"/>
<reference evidence="1" key="1">
    <citation type="journal article" date="2014" name="Front. Microbiol.">
        <title>High frequency of phylogenetically diverse reductive dehalogenase-homologous genes in deep subseafloor sedimentary metagenomes.</title>
        <authorList>
            <person name="Kawai M."/>
            <person name="Futagami T."/>
            <person name="Toyoda A."/>
            <person name="Takaki Y."/>
            <person name="Nishi S."/>
            <person name="Hori S."/>
            <person name="Arai W."/>
            <person name="Tsubouchi T."/>
            <person name="Morono Y."/>
            <person name="Uchiyama I."/>
            <person name="Ito T."/>
            <person name="Fujiyama A."/>
            <person name="Inagaki F."/>
            <person name="Takami H."/>
        </authorList>
    </citation>
    <scope>NUCLEOTIDE SEQUENCE</scope>
    <source>
        <strain evidence="1">Expedition CK06-06</strain>
    </source>
</reference>